<evidence type="ECO:0000256" key="2">
    <source>
        <dbReference type="ARBA" id="ARBA00022723"/>
    </source>
</evidence>
<evidence type="ECO:0000256" key="3">
    <source>
        <dbReference type="ARBA" id="ARBA00022801"/>
    </source>
</evidence>
<dbReference type="Pfam" id="PF00089">
    <property type="entry name" value="Trypsin"/>
    <property type="match status" value="1"/>
</dbReference>
<dbReference type="PROSITE" id="PS50240">
    <property type="entry name" value="TRYPSIN_DOM"/>
    <property type="match status" value="1"/>
</dbReference>
<keyword evidence="4" id="KW-0720">Serine protease</keyword>
<protein>
    <submittedName>
        <fullName evidence="10">Uncharacterized protein, isoform B</fullName>
        <ecNumber evidence="10">3.4.21.-</ecNumber>
    </submittedName>
</protein>
<dbReference type="EMBL" id="CM002911">
    <property type="protein sequence ID" value="KMY95578.1"/>
    <property type="molecule type" value="Genomic_DNA"/>
</dbReference>
<keyword evidence="5" id="KW-0106">Calcium</keyword>
<sequence length="336" mass="37781">MNSQSVRALLQMNIMGTGAVQLLFIALVFLKVQGQPHLLDPQCVTARSEPGLYRVINGKPADLLSNPWMVIIIERGMMKCGGSLITPRMYFVGKCSFKNHEYLLKLLRIRSDGCPLQKRNQKSIVSVFGVSELDNWIIIFRFRTVRLGDYDVNQALDCSSYGCIPRPKEINVTRTFVPNHYINFRKNDIALLRLETAVQYGENIRSICLLMGDYTWSSNLLKNLSKFNTTGWGRTESRINSPVLQQASLTHHHLSYCAQVFGKQLDNTHICVASSTGSTCQGDSGGPLTARVRLGSERRVILFGVVSYGAAHCFGPTVYTNVNHFANWIEFHTKQN</sequence>
<evidence type="ECO:0000313" key="10">
    <source>
        <dbReference type="EMBL" id="KMY95578.1"/>
    </source>
</evidence>
<dbReference type="PANTHER" id="PTHR24256">
    <property type="entry name" value="TRYPTASE-RELATED"/>
    <property type="match status" value="1"/>
</dbReference>
<dbReference type="CDD" id="cd00190">
    <property type="entry name" value="Tryp_SPc"/>
    <property type="match status" value="1"/>
</dbReference>
<evidence type="ECO:0000256" key="1">
    <source>
        <dbReference type="ARBA" id="ARBA00022670"/>
    </source>
</evidence>
<dbReference type="SMART" id="SM00020">
    <property type="entry name" value="Tryp_SPc"/>
    <property type="match status" value="1"/>
</dbReference>
<reference evidence="10" key="2">
    <citation type="submission" date="2014-06" db="EMBL/GenBank/DDBJ databases">
        <authorList>
            <person name="Hu T."/>
            <person name="Eisen M.B."/>
            <person name="Thornton K.R."/>
            <person name="Andolfatto P."/>
        </authorList>
    </citation>
    <scope>NUCLEOTIDE SEQUENCE</scope>
    <source>
        <strain evidence="10">W501</strain>
    </source>
</reference>
<keyword evidence="3 10" id="KW-0378">Hydrolase</keyword>
<dbReference type="GO" id="GO:0046872">
    <property type="term" value="F:metal ion binding"/>
    <property type="evidence" value="ECO:0007669"/>
    <property type="project" value="UniProtKB-KW"/>
</dbReference>
<keyword evidence="2" id="KW-0479">Metal-binding</keyword>
<name>A0A0J9RHR2_DROSI</name>
<evidence type="ECO:0000259" key="9">
    <source>
        <dbReference type="PROSITE" id="PS50240"/>
    </source>
</evidence>
<dbReference type="GO" id="GO:0006508">
    <property type="term" value="P:proteolysis"/>
    <property type="evidence" value="ECO:0007669"/>
    <property type="project" value="UniProtKB-KW"/>
</dbReference>
<evidence type="ECO:0000256" key="6">
    <source>
        <dbReference type="ARBA" id="ARBA00023145"/>
    </source>
</evidence>
<dbReference type="PRINTS" id="PR00722">
    <property type="entry name" value="CHYMOTRYPSIN"/>
</dbReference>
<evidence type="ECO:0000256" key="4">
    <source>
        <dbReference type="ARBA" id="ARBA00022825"/>
    </source>
</evidence>
<dbReference type="PROSITE" id="PS00135">
    <property type="entry name" value="TRYPSIN_SER"/>
    <property type="match status" value="1"/>
</dbReference>
<proteinExistence type="inferred from homology"/>
<dbReference type="InterPro" id="IPR001254">
    <property type="entry name" value="Trypsin_dom"/>
</dbReference>
<organism evidence="10">
    <name type="scientific">Drosophila simulans</name>
    <name type="common">Fruit fly</name>
    <dbReference type="NCBI Taxonomy" id="7240"/>
    <lineage>
        <taxon>Eukaryota</taxon>
        <taxon>Metazoa</taxon>
        <taxon>Ecdysozoa</taxon>
        <taxon>Arthropoda</taxon>
        <taxon>Hexapoda</taxon>
        <taxon>Insecta</taxon>
        <taxon>Pterygota</taxon>
        <taxon>Neoptera</taxon>
        <taxon>Endopterygota</taxon>
        <taxon>Diptera</taxon>
        <taxon>Brachycera</taxon>
        <taxon>Muscomorpha</taxon>
        <taxon>Ephydroidea</taxon>
        <taxon>Drosophilidae</taxon>
        <taxon>Drosophila</taxon>
        <taxon>Sophophora</taxon>
    </lineage>
</organism>
<dbReference type="Gene3D" id="2.40.10.10">
    <property type="entry name" value="Trypsin-like serine proteases"/>
    <property type="match status" value="3"/>
</dbReference>
<dbReference type="InterPro" id="IPR043504">
    <property type="entry name" value="Peptidase_S1_PA_chymotrypsin"/>
</dbReference>
<dbReference type="Bgee" id="FBgn0196503">
    <property type="expression patterns" value="Expressed in embryo and 3 other cell types or tissues"/>
</dbReference>
<dbReference type="FunFam" id="2.40.10.10:FF:000078">
    <property type="entry name" value="Serine protease H137"/>
    <property type="match status" value="1"/>
</dbReference>
<reference evidence="10" key="3">
    <citation type="submission" date="2015-04" db="EMBL/GenBank/DDBJ databases">
        <authorList>
            <consortium name="FlyBase"/>
        </authorList>
    </citation>
    <scope>NUCLEOTIDE SEQUENCE</scope>
    <source>
        <strain evidence="10">W501</strain>
    </source>
</reference>
<dbReference type="EC" id="3.4.21.-" evidence="10"/>
<dbReference type="InterPro" id="IPR001314">
    <property type="entry name" value="Peptidase_S1A"/>
</dbReference>
<accession>A0A0J9RHR2</accession>
<evidence type="ECO:0000256" key="7">
    <source>
        <dbReference type="ARBA" id="ARBA00023157"/>
    </source>
</evidence>
<dbReference type="Proteomes" id="UP000035880">
    <property type="component" value="Chromosome 2R"/>
</dbReference>
<evidence type="ECO:0000256" key="5">
    <source>
        <dbReference type="ARBA" id="ARBA00022837"/>
    </source>
</evidence>
<dbReference type="InterPro" id="IPR033116">
    <property type="entry name" value="TRYPSIN_SER"/>
</dbReference>
<reference evidence="10" key="1">
    <citation type="journal article" date="2013" name="Genome Res.">
        <title>A second-generation assembly of the Drosophila simulans genome provides new insights into patterns of lineage-specific divergence.</title>
        <authorList>
            <person name="Hu T.T."/>
            <person name="Eisen M.B."/>
            <person name="Thornton K.R."/>
            <person name="Andolfatto P."/>
        </authorList>
    </citation>
    <scope>NUCLEOTIDE SEQUENCE [LARGE SCALE GENOMIC DNA]</scope>
    <source>
        <strain evidence="10">W501</strain>
    </source>
</reference>
<dbReference type="GO" id="GO:0004252">
    <property type="term" value="F:serine-type endopeptidase activity"/>
    <property type="evidence" value="ECO:0007669"/>
    <property type="project" value="InterPro"/>
</dbReference>
<dbReference type="AlphaFoldDB" id="A0A0J9RHR2"/>
<dbReference type="SUPFAM" id="SSF50494">
    <property type="entry name" value="Trypsin-like serine proteases"/>
    <property type="match status" value="1"/>
</dbReference>
<feature type="domain" description="Peptidase S1" evidence="9">
    <location>
        <begin position="55"/>
        <end position="334"/>
    </location>
</feature>
<comment type="similarity">
    <text evidence="8">Belongs to the peptidase S1 family. CLIP subfamily.</text>
</comment>
<keyword evidence="1" id="KW-0645">Protease</keyword>
<dbReference type="InterPro" id="IPR051487">
    <property type="entry name" value="Ser/Thr_Proteases_Immune/Dev"/>
</dbReference>
<keyword evidence="7" id="KW-1015">Disulfide bond</keyword>
<keyword evidence="6" id="KW-0865">Zymogen</keyword>
<dbReference type="InterPro" id="IPR009003">
    <property type="entry name" value="Peptidase_S1_PA"/>
</dbReference>
<evidence type="ECO:0000256" key="8">
    <source>
        <dbReference type="ARBA" id="ARBA00024195"/>
    </source>
</evidence>
<dbReference type="OrthoDB" id="547031at2759"/>
<gene>
    <name evidence="10" type="primary">Dsim\GD25191</name>
    <name evidence="10" type="ORF">Dsimw501_GD25191</name>
</gene>